<evidence type="ECO:0000256" key="9">
    <source>
        <dbReference type="ARBA" id="ARBA00023016"/>
    </source>
</evidence>
<dbReference type="InterPro" id="IPR057325">
    <property type="entry name" value="DeaD_dimer"/>
</dbReference>
<dbReference type="AlphaFoldDB" id="A0A381N630"/>
<dbReference type="InterPro" id="IPR044742">
    <property type="entry name" value="DEAD/DEAH_RhlB"/>
</dbReference>
<dbReference type="SMART" id="SM00487">
    <property type="entry name" value="DEXDc"/>
    <property type="match status" value="1"/>
</dbReference>
<dbReference type="InterPro" id="IPR012677">
    <property type="entry name" value="Nucleotide-bd_a/b_plait_sf"/>
</dbReference>
<dbReference type="GO" id="GO:0016787">
    <property type="term" value="F:hydrolase activity"/>
    <property type="evidence" value="ECO:0007669"/>
    <property type="project" value="UniProtKB-KW"/>
</dbReference>
<dbReference type="CDD" id="cd12499">
    <property type="entry name" value="RRM_EcCsdA_like"/>
    <property type="match status" value="1"/>
</dbReference>
<dbReference type="InterPro" id="IPR001650">
    <property type="entry name" value="Helicase_C-like"/>
</dbReference>
<dbReference type="InterPro" id="IPR034415">
    <property type="entry name" value="CsdA_RRM"/>
</dbReference>
<gene>
    <name evidence="15" type="ORF">METZ01_LOCUS2368</name>
</gene>
<dbReference type="Pfam" id="PF03880">
    <property type="entry name" value="DbpA"/>
    <property type="match status" value="1"/>
</dbReference>
<evidence type="ECO:0000256" key="11">
    <source>
        <dbReference type="SAM" id="MobiDB-lite"/>
    </source>
</evidence>
<evidence type="ECO:0000259" key="12">
    <source>
        <dbReference type="PROSITE" id="PS51192"/>
    </source>
</evidence>
<dbReference type="InterPro" id="IPR000629">
    <property type="entry name" value="RNA-helicase_DEAD-box_CS"/>
</dbReference>
<evidence type="ECO:0000259" key="14">
    <source>
        <dbReference type="PROSITE" id="PS51195"/>
    </source>
</evidence>
<evidence type="ECO:0000259" key="13">
    <source>
        <dbReference type="PROSITE" id="PS51194"/>
    </source>
</evidence>
<keyword evidence="5" id="KW-0378">Hydrolase</keyword>
<feature type="compositionally biased region" description="Basic residues" evidence="11">
    <location>
        <begin position="604"/>
        <end position="613"/>
    </location>
</feature>
<keyword evidence="4" id="KW-0547">Nucleotide-binding</keyword>
<dbReference type="InterPro" id="IPR011545">
    <property type="entry name" value="DEAD/DEAH_box_helicase_dom"/>
</dbReference>
<dbReference type="InterPro" id="IPR014014">
    <property type="entry name" value="RNA_helicase_DEAD_Q_motif"/>
</dbReference>
<dbReference type="Pfam" id="PF00270">
    <property type="entry name" value="DEAD"/>
    <property type="match status" value="1"/>
</dbReference>
<dbReference type="GO" id="GO:0003724">
    <property type="term" value="F:RNA helicase activity"/>
    <property type="evidence" value="ECO:0007669"/>
    <property type="project" value="UniProtKB-EC"/>
</dbReference>
<feature type="domain" description="DEAD-box RNA helicase Q" evidence="14">
    <location>
        <begin position="10"/>
        <end position="38"/>
    </location>
</feature>
<dbReference type="FunFam" id="3.30.70.330:FF:000068">
    <property type="entry name" value="ATP-dependent RNA helicase DeaD"/>
    <property type="match status" value="1"/>
</dbReference>
<reference evidence="15" key="1">
    <citation type="submission" date="2018-05" db="EMBL/GenBank/DDBJ databases">
        <authorList>
            <person name="Lanie J.A."/>
            <person name="Ng W.-L."/>
            <person name="Kazmierczak K.M."/>
            <person name="Andrzejewski T.M."/>
            <person name="Davidsen T.M."/>
            <person name="Wayne K.J."/>
            <person name="Tettelin H."/>
            <person name="Glass J.I."/>
            <person name="Rusch D."/>
            <person name="Podicherti R."/>
            <person name="Tsui H.-C.T."/>
            <person name="Winkler M.E."/>
        </authorList>
    </citation>
    <scope>NUCLEOTIDE SEQUENCE</scope>
</reference>
<feature type="domain" description="Helicase C-terminal" evidence="13">
    <location>
        <begin position="236"/>
        <end position="383"/>
    </location>
</feature>
<keyword evidence="7" id="KW-0067">ATP-binding</keyword>
<dbReference type="GO" id="GO:0005524">
    <property type="term" value="F:ATP binding"/>
    <property type="evidence" value="ECO:0007669"/>
    <property type="project" value="UniProtKB-KW"/>
</dbReference>
<dbReference type="PROSITE" id="PS51195">
    <property type="entry name" value="Q_MOTIF"/>
    <property type="match status" value="1"/>
</dbReference>
<comment type="catalytic activity">
    <reaction evidence="10">
        <text>ATP + H2O = ADP + phosphate + H(+)</text>
        <dbReference type="Rhea" id="RHEA:13065"/>
        <dbReference type="ChEBI" id="CHEBI:15377"/>
        <dbReference type="ChEBI" id="CHEBI:15378"/>
        <dbReference type="ChEBI" id="CHEBI:30616"/>
        <dbReference type="ChEBI" id="CHEBI:43474"/>
        <dbReference type="ChEBI" id="CHEBI:456216"/>
        <dbReference type="EC" id="3.6.4.13"/>
    </reaction>
</comment>
<dbReference type="EC" id="3.6.4.13" evidence="2"/>
<evidence type="ECO:0000256" key="1">
    <source>
        <dbReference type="ARBA" id="ARBA00004496"/>
    </source>
</evidence>
<dbReference type="InterPro" id="IPR005580">
    <property type="entry name" value="DbpA/CsdA_RNA-bd_dom"/>
</dbReference>
<keyword evidence="3" id="KW-0963">Cytoplasm</keyword>
<comment type="subcellular location">
    <subcellularLocation>
        <location evidence="1">Cytoplasm</location>
    </subcellularLocation>
</comment>
<proteinExistence type="inferred from homology"/>
<organism evidence="15">
    <name type="scientific">marine metagenome</name>
    <dbReference type="NCBI Taxonomy" id="408172"/>
    <lineage>
        <taxon>unclassified sequences</taxon>
        <taxon>metagenomes</taxon>
        <taxon>ecological metagenomes</taxon>
    </lineage>
</organism>
<dbReference type="CDD" id="cd00268">
    <property type="entry name" value="DEADc"/>
    <property type="match status" value="1"/>
</dbReference>
<dbReference type="InterPro" id="IPR028618">
    <property type="entry name" value="DEAD_helicase_DeaD"/>
</dbReference>
<feature type="compositionally biased region" description="Basic and acidic residues" evidence="11">
    <location>
        <begin position="448"/>
        <end position="498"/>
    </location>
</feature>
<evidence type="ECO:0000256" key="7">
    <source>
        <dbReference type="ARBA" id="ARBA00022840"/>
    </source>
</evidence>
<dbReference type="PANTHER" id="PTHR47963:SF8">
    <property type="entry name" value="ATP-DEPENDENT RNA HELICASE DEAD"/>
    <property type="match status" value="1"/>
</dbReference>
<dbReference type="PROSITE" id="PS51194">
    <property type="entry name" value="HELICASE_CTER"/>
    <property type="match status" value="1"/>
</dbReference>
<evidence type="ECO:0000256" key="5">
    <source>
        <dbReference type="ARBA" id="ARBA00022801"/>
    </source>
</evidence>
<dbReference type="SUPFAM" id="SSF52540">
    <property type="entry name" value="P-loop containing nucleoside triphosphate hydrolases"/>
    <property type="match status" value="1"/>
</dbReference>
<evidence type="ECO:0000256" key="6">
    <source>
        <dbReference type="ARBA" id="ARBA00022806"/>
    </source>
</evidence>
<dbReference type="Gene3D" id="3.30.70.330">
    <property type="match status" value="1"/>
</dbReference>
<evidence type="ECO:0000256" key="3">
    <source>
        <dbReference type="ARBA" id="ARBA00022490"/>
    </source>
</evidence>
<evidence type="ECO:0000256" key="8">
    <source>
        <dbReference type="ARBA" id="ARBA00022884"/>
    </source>
</evidence>
<protein>
    <recommendedName>
        <fullName evidence="2">RNA helicase</fullName>
        <ecNumber evidence="2">3.6.4.13</ecNumber>
    </recommendedName>
</protein>
<dbReference type="GO" id="GO:0005829">
    <property type="term" value="C:cytosol"/>
    <property type="evidence" value="ECO:0007669"/>
    <property type="project" value="TreeGrafter"/>
</dbReference>
<dbReference type="GO" id="GO:0000027">
    <property type="term" value="P:ribosomal large subunit assembly"/>
    <property type="evidence" value="ECO:0007669"/>
    <property type="project" value="InterPro"/>
</dbReference>
<dbReference type="InterPro" id="IPR050547">
    <property type="entry name" value="DEAD_box_RNA_helicases"/>
</dbReference>
<dbReference type="GO" id="GO:0005840">
    <property type="term" value="C:ribosome"/>
    <property type="evidence" value="ECO:0007669"/>
    <property type="project" value="TreeGrafter"/>
</dbReference>
<dbReference type="GO" id="GO:0033592">
    <property type="term" value="F:RNA strand annealing activity"/>
    <property type="evidence" value="ECO:0007669"/>
    <property type="project" value="TreeGrafter"/>
</dbReference>
<dbReference type="GO" id="GO:0070417">
    <property type="term" value="P:cellular response to cold"/>
    <property type="evidence" value="ECO:0007669"/>
    <property type="project" value="InterPro"/>
</dbReference>
<feature type="domain" description="Helicase ATP-binding" evidence="12">
    <location>
        <begin position="41"/>
        <end position="212"/>
    </location>
</feature>
<dbReference type="PROSITE" id="PS51192">
    <property type="entry name" value="HELICASE_ATP_BIND_1"/>
    <property type="match status" value="1"/>
</dbReference>
<dbReference type="HAMAP" id="MF_00964">
    <property type="entry name" value="DEAD_helicase_DeaD"/>
    <property type="match status" value="1"/>
</dbReference>
<dbReference type="InterPro" id="IPR027417">
    <property type="entry name" value="P-loop_NTPase"/>
</dbReference>
<dbReference type="Pfam" id="PF00271">
    <property type="entry name" value="Helicase_C"/>
    <property type="match status" value="1"/>
</dbReference>
<keyword evidence="9" id="KW-0346">Stress response</keyword>
<dbReference type="Pfam" id="PF25399">
    <property type="entry name" value="DeaD_dimer"/>
    <property type="match status" value="1"/>
</dbReference>
<dbReference type="InterPro" id="IPR014001">
    <property type="entry name" value="Helicase_ATP-bd"/>
</dbReference>
<dbReference type="FunFam" id="3.40.50.300:FF:000108">
    <property type="entry name" value="ATP-dependent RNA helicase RhlE"/>
    <property type="match status" value="1"/>
</dbReference>
<dbReference type="PANTHER" id="PTHR47963">
    <property type="entry name" value="DEAD-BOX ATP-DEPENDENT RNA HELICASE 47, MITOCHONDRIAL"/>
    <property type="match status" value="1"/>
</dbReference>
<sequence length="613" mass="69293">MEDSKAKTISTFSQFELKPALHKALDQVGYETPTPIQEQTIALLLEKKDVLGQAQTGTGKTAAFALPLLSNLNLRQKDPQVLVLTPTRELAIQVAEAFKKYASEMKSFHVLPIYGGQEYRGQIRGLQRGVHVVVGTPGRVMDHMRRGTLKLGNLTTLVLDEADEMLRMGFIDDVEWILEQTPGKRQIALFSATMPQQIRRIATRYLKDPVQITIKDKTTTATTIRQRFWPVSGMHKLDALTRILEAEPFEAMLIFVRTKTATVELSAKLEARGYASTPLNGDIKQNQRERTIEQLKKGKLDILVATDVAARGLDVERISHVVNYDIPHDTEGYVHRIGRTGRAGRQGDAILFVAPREKRMLHAIERSTNQKIELMELPSTELINDQRIVKFKQRITDTLATEELGQFYQMIEQYQQEHNVPALEIAASLAKLLQGDSPFMLQAKANRRKEVESWQDDDAKPRRNRGADRGKERGREHDKGRGKDQDRAPRKELPLEEGMERFRLEVGHNHEVKPNNIVGAIANEAGLDSQHIGRINIYDNYSVIDLPEGMPKDVFSDLKKVWVAGKQLNISLLKNERKSRKSSPRERAGSKGKGGKKSFSAPKTGRKKKMSRK</sequence>
<evidence type="ECO:0000313" key="15">
    <source>
        <dbReference type="EMBL" id="SUZ49514.1"/>
    </source>
</evidence>
<dbReference type="EMBL" id="UINC01000121">
    <property type="protein sequence ID" value="SUZ49514.1"/>
    <property type="molecule type" value="Genomic_DNA"/>
</dbReference>
<keyword evidence="6" id="KW-0347">Helicase</keyword>
<feature type="region of interest" description="Disordered" evidence="11">
    <location>
        <begin position="446"/>
        <end position="498"/>
    </location>
</feature>
<accession>A0A381N630</accession>
<evidence type="ECO:0000256" key="2">
    <source>
        <dbReference type="ARBA" id="ARBA00012552"/>
    </source>
</evidence>
<dbReference type="SMART" id="SM00490">
    <property type="entry name" value="HELICc"/>
    <property type="match status" value="1"/>
</dbReference>
<dbReference type="PROSITE" id="PS00039">
    <property type="entry name" value="DEAD_ATP_HELICASE"/>
    <property type="match status" value="1"/>
</dbReference>
<feature type="region of interest" description="Disordered" evidence="11">
    <location>
        <begin position="573"/>
        <end position="613"/>
    </location>
</feature>
<evidence type="ECO:0000256" key="10">
    <source>
        <dbReference type="ARBA" id="ARBA00047984"/>
    </source>
</evidence>
<dbReference type="CDD" id="cd18787">
    <property type="entry name" value="SF2_C_DEAD"/>
    <property type="match status" value="1"/>
</dbReference>
<name>A0A381N630_9ZZZZ</name>
<keyword evidence="8" id="KW-0694">RNA-binding</keyword>
<evidence type="ECO:0000256" key="4">
    <source>
        <dbReference type="ARBA" id="ARBA00022741"/>
    </source>
</evidence>
<dbReference type="Gene3D" id="3.40.50.300">
    <property type="entry name" value="P-loop containing nucleotide triphosphate hydrolases"/>
    <property type="match status" value="2"/>
</dbReference>